<dbReference type="Proteomes" id="UP001608902">
    <property type="component" value="Unassembled WGS sequence"/>
</dbReference>
<proteinExistence type="predicted"/>
<evidence type="ECO:0000313" key="3">
    <source>
        <dbReference type="Proteomes" id="UP001608902"/>
    </source>
</evidence>
<evidence type="ECO:0008006" key="4">
    <source>
        <dbReference type="Google" id="ProtNLM"/>
    </source>
</evidence>
<sequence length="103" mass="12239">MDTSIGRHKLYVEFRSRKAIESMSTRYYKQFMRLAARWPKDPLKGADRDPALFIEREIDRLFRKEVTQLPKDPSVCDRRLRSTVILHILLILYSVMLLDVSAR</sequence>
<protein>
    <recommendedName>
        <fullName evidence="4">Mitochondrial protein M19</fullName>
    </recommendedName>
</protein>
<gene>
    <name evidence="2" type="ORF">AB6A40_010168</name>
</gene>
<keyword evidence="1" id="KW-0812">Transmembrane</keyword>
<dbReference type="AlphaFoldDB" id="A0ABD6EU06"/>
<reference evidence="2 3" key="1">
    <citation type="submission" date="2024-08" db="EMBL/GenBank/DDBJ databases">
        <title>Gnathostoma spinigerum genome.</title>
        <authorList>
            <person name="Gonzalez-Bertolin B."/>
            <person name="Monzon S."/>
            <person name="Zaballos A."/>
            <person name="Jimenez P."/>
            <person name="Dekumyoy P."/>
            <person name="Varona S."/>
            <person name="Cuesta I."/>
            <person name="Sumanam S."/>
            <person name="Adisakwattana P."/>
            <person name="Gasser R.B."/>
            <person name="Hernandez-Gonzalez A."/>
            <person name="Young N.D."/>
            <person name="Perteguer M.J."/>
        </authorList>
    </citation>
    <scope>NUCLEOTIDE SEQUENCE [LARGE SCALE GENOMIC DNA]</scope>
    <source>
        <strain evidence="2">AL3</strain>
        <tissue evidence="2">Liver</tissue>
    </source>
</reference>
<keyword evidence="1" id="KW-1133">Transmembrane helix</keyword>
<evidence type="ECO:0000313" key="2">
    <source>
        <dbReference type="EMBL" id="MFH4983459.1"/>
    </source>
</evidence>
<evidence type="ECO:0000256" key="1">
    <source>
        <dbReference type="SAM" id="Phobius"/>
    </source>
</evidence>
<feature type="transmembrane region" description="Helical" evidence="1">
    <location>
        <begin position="84"/>
        <end position="102"/>
    </location>
</feature>
<dbReference type="EMBL" id="JBGFUD010012347">
    <property type="protein sequence ID" value="MFH4983459.1"/>
    <property type="molecule type" value="Genomic_DNA"/>
</dbReference>
<dbReference type="Pfam" id="PF20180">
    <property type="entry name" value="UQCC2_CBP6"/>
    <property type="match status" value="1"/>
</dbReference>
<organism evidence="2 3">
    <name type="scientific">Gnathostoma spinigerum</name>
    <dbReference type="NCBI Taxonomy" id="75299"/>
    <lineage>
        <taxon>Eukaryota</taxon>
        <taxon>Metazoa</taxon>
        <taxon>Ecdysozoa</taxon>
        <taxon>Nematoda</taxon>
        <taxon>Chromadorea</taxon>
        <taxon>Rhabditida</taxon>
        <taxon>Spirurina</taxon>
        <taxon>Gnathostomatomorpha</taxon>
        <taxon>Gnathostomatoidea</taxon>
        <taxon>Gnathostomatidae</taxon>
        <taxon>Gnathostoma</taxon>
    </lineage>
</organism>
<comment type="caution">
    <text evidence="2">The sequence shown here is derived from an EMBL/GenBank/DDBJ whole genome shotgun (WGS) entry which is preliminary data.</text>
</comment>
<keyword evidence="1" id="KW-0472">Membrane</keyword>
<accession>A0ABD6EU06</accession>
<name>A0ABD6EU06_9BILA</name>
<keyword evidence="3" id="KW-1185">Reference proteome</keyword>